<dbReference type="GO" id="GO:0016020">
    <property type="term" value="C:membrane"/>
    <property type="evidence" value="ECO:0007669"/>
    <property type="project" value="UniProtKB-SubCell"/>
</dbReference>
<organism evidence="6">
    <name type="scientific">viral metagenome</name>
    <dbReference type="NCBI Taxonomy" id="1070528"/>
    <lineage>
        <taxon>unclassified sequences</taxon>
        <taxon>metagenomes</taxon>
        <taxon>organismal metagenomes</taxon>
    </lineage>
</organism>
<feature type="transmembrane region" description="Helical" evidence="5">
    <location>
        <begin position="71"/>
        <end position="90"/>
    </location>
</feature>
<dbReference type="InterPro" id="IPR006603">
    <property type="entry name" value="PQ-loop_rpt"/>
</dbReference>
<evidence type="ECO:0008006" key="7">
    <source>
        <dbReference type="Google" id="ProtNLM"/>
    </source>
</evidence>
<reference evidence="6" key="1">
    <citation type="journal article" date="2020" name="Nature">
        <title>Giant virus diversity and host interactions through global metagenomics.</title>
        <authorList>
            <person name="Schulz F."/>
            <person name="Roux S."/>
            <person name="Paez-Espino D."/>
            <person name="Jungbluth S."/>
            <person name="Walsh D.A."/>
            <person name="Denef V.J."/>
            <person name="McMahon K.D."/>
            <person name="Konstantinidis K.T."/>
            <person name="Eloe-Fadrosh E.A."/>
            <person name="Kyrpides N.C."/>
            <person name="Woyke T."/>
        </authorList>
    </citation>
    <scope>NUCLEOTIDE SEQUENCE</scope>
    <source>
        <strain evidence="6">GVMAG-M-3300026093-6</strain>
    </source>
</reference>
<keyword evidence="3 5" id="KW-1133">Transmembrane helix</keyword>
<evidence type="ECO:0000256" key="5">
    <source>
        <dbReference type="SAM" id="Phobius"/>
    </source>
</evidence>
<dbReference type="EMBL" id="MN740375">
    <property type="protein sequence ID" value="QHU03370.1"/>
    <property type="molecule type" value="Genomic_DNA"/>
</dbReference>
<name>A0A6C0JEW1_9ZZZZ</name>
<sequence length="106" mass="12387">MEFVMKYIGTNFIDIIGYLAAFIASIILWPLAYKTIITQDVEKISVVTISLHLTAAILWLFYGYYRNDMPVMIVQTSILFANLVLFYCYFKYNGPKAYNKLLNKEY</sequence>
<feature type="transmembrane region" description="Helical" evidence="5">
    <location>
        <begin position="12"/>
        <end position="32"/>
    </location>
</feature>
<keyword evidence="4 5" id="KW-0472">Membrane</keyword>
<proteinExistence type="predicted"/>
<comment type="subcellular location">
    <subcellularLocation>
        <location evidence="1">Membrane</location>
        <topology evidence="1">Multi-pass membrane protein</topology>
    </subcellularLocation>
</comment>
<dbReference type="Gene3D" id="1.20.1280.290">
    <property type="match status" value="1"/>
</dbReference>
<dbReference type="AlphaFoldDB" id="A0A6C0JEW1"/>
<accession>A0A6C0JEW1</accession>
<keyword evidence="2 5" id="KW-0812">Transmembrane</keyword>
<evidence type="ECO:0000256" key="2">
    <source>
        <dbReference type="ARBA" id="ARBA00022692"/>
    </source>
</evidence>
<evidence type="ECO:0000256" key="3">
    <source>
        <dbReference type="ARBA" id="ARBA00022989"/>
    </source>
</evidence>
<dbReference type="Pfam" id="PF04193">
    <property type="entry name" value="PQ-loop"/>
    <property type="match status" value="1"/>
</dbReference>
<protein>
    <recommendedName>
        <fullName evidence="7">PQ loop repeat protein</fullName>
    </recommendedName>
</protein>
<evidence type="ECO:0000256" key="1">
    <source>
        <dbReference type="ARBA" id="ARBA00004141"/>
    </source>
</evidence>
<evidence type="ECO:0000256" key="4">
    <source>
        <dbReference type="ARBA" id="ARBA00023136"/>
    </source>
</evidence>
<feature type="transmembrane region" description="Helical" evidence="5">
    <location>
        <begin position="44"/>
        <end position="65"/>
    </location>
</feature>
<evidence type="ECO:0000313" key="6">
    <source>
        <dbReference type="EMBL" id="QHU03370.1"/>
    </source>
</evidence>